<dbReference type="EMBL" id="FOEF01000016">
    <property type="protein sequence ID" value="SEP51519.1"/>
    <property type="molecule type" value="Genomic_DNA"/>
</dbReference>
<sequence>MDDYRVVADELAAEIEAGRLRPGDRLPPQRRFARDRGIAGSTAARVYSELTRRGLAVGEVGRGTFVRAARPAPEPALAEPGDARVDLELNFAVLPSQSAKLAYALEPLLRADVFTDALYPAGAAGTKAVREAAAGLLARGGWTPDPGSVLITGNGRQGIAAAVSAFVPTGERLAVEALTYPVVKAMATRLGVELVPIATDADGLVPAALAAAHAAAPVRALYVQPTLHNPLGPTMSAARRAELADTVRRLDLPVIEDGIYTFLRPDTEPLAALAPERTVFVDSLSKRVAPGLTAGFLATPAQWTSRLAAAVRSGGWAASRFAMEAATRWIAGGVLAEVEDAKRADAAKRAKIVDERLAGFRVLGDPAAYHRWWELPEQWRAETFVAAAARRGIALSPAAAFAVLPGHAPNAVRFAVSAPPEETLAAALDALAGLAAGSPEDTLVE</sequence>
<dbReference type="RefSeq" id="WP_177231615.1">
    <property type="nucleotide sequence ID" value="NZ_FOEF01000016.1"/>
</dbReference>
<evidence type="ECO:0000259" key="7">
    <source>
        <dbReference type="PROSITE" id="PS50949"/>
    </source>
</evidence>
<gene>
    <name evidence="8" type="ORF">SAMN04489732_11688</name>
</gene>
<dbReference type="Gene3D" id="1.10.10.10">
    <property type="entry name" value="Winged helix-like DNA-binding domain superfamily/Winged helix DNA-binding domain"/>
    <property type="match status" value="1"/>
</dbReference>
<dbReference type="GO" id="GO:0003677">
    <property type="term" value="F:DNA binding"/>
    <property type="evidence" value="ECO:0007669"/>
    <property type="project" value="UniProtKB-KW"/>
</dbReference>
<keyword evidence="6" id="KW-0045">Antibiotic biosynthesis</keyword>
<dbReference type="CDD" id="cd07377">
    <property type="entry name" value="WHTH_GntR"/>
    <property type="match status" value="1"/>
</dbReference>
<reference evidence="8 9" key="1">
    <citation type="submission" date="2016-10" db="EMBL/GenBank/DDBJ databases">
        <authorList>
            <person name="de Groot N.N."/>
        </authorList>
    </citation>
    <scope>NUCLEOTIDE SEQUENCE [LARGE SCALE GENOMIC DNA]</scope>
    <source>
        <strain evidence="8 9">DSM 44993</strain>
    </source>
</reference>
<dbReference type="SUPFAM" id="SSF46785">
    <property type="entry name" value="Winged helix' DNA-binding domain"/>
    <property type="match status" value="1"/>
</dbReference>
<comment type="similarity">
    <text evidence="1">In the C-terminal section; belongs to the class-I pyridoxal-phosphate-dependent aminotransferase family.</text>
</comment>
<keyword evidence="4 8" id="KW-0238">DNA-binding</keyword>
<dbReference type="InterPro" id="IPR051446">
    <property type="entry name" value="HTH_trans_reg/aminotransferase"/>
</dbReference>
<evidence type="ECO:0000313" key="8">
    <source>
        <dbReference type="EMBL" id="SEP51519.1"/>
    </source>
</evidence>
<keyword evidence="5" id="KW-0804">Transcription</keyword>
<keyword evidence="8" id="KW-0808">Transferase</keyword>
<dbReference type="InterPro" id="IPR015424">
    <property type="entry name" value="PyrdxlP-dep_Trfase"/>
</dbReference>
<dbReference type="InterPro" id="IPR036390">
    <property type="entry name" value="WH_DNA-bd_sf"/>
</dbReference>
<evidence type="ECO:0000256" key="1">
    <source>
        <dbReference type="ARBA" id="ARBA00005384"/>
    </source>
</evidence>
<dbReference type="InterPro" id="IPR015422">
    <property type="entry name" value="PyrdxlP-dep_Trfase_small"/>
</dbReference>
<dbReference type="Pfam" id="PF00392">
    <property type="entry name" value="GntR"/>
    <property type="match status" value="1"/>
</dbReference>
<dbReference type="InterPro" id="IPR015421">
    <property type="entry name" value="PyrdxlP-dep_Trfase_major"/>
</dbReference>
<dbReference type="STRING" id="394193.SAMN04489732_11688"/>
<dbReference type="PROSITE" id="PS50949">
    <property type="entry name" value="HTH_GNTR"/>
    <property type="match status" value="1"/>
</dbReference>
<dbReference type="GO" id="GO:0003700">
    <property type="term" value="F:DNA-binding transcription factor activity"/>
    <property type="evidence" value="ECO:0007669"/>
    <property type="project" value="InterPro"/>
</dbReference>
<protein>
    <submittedName>
        <fullName evidence="8">DNA-binding transcriptional regulator, MocR family, contains an aminotransferase domain</fullName>
    </submittedName>
</protein>
<dbReference type="Gene3D" id="3.90.1150.10">
    <property type="entry name" value="Aspartate Aminotransferase, domain 1"/>
    <property type="match status" value="1"/>
</dbReference>
<evidence type="ECO:0000256" key="4">
    <source>
        <dbReference type="ARBA" id="ARBA00023125"/>
    </source>
</evidence>
<accession>A0A1H8YH84</accession>
<evidence type="ECO:0000256" key="5">
    <source>
        <dbReference type="ARBA" id="ARBA00023163"/>
    </source>
</evidence>
<dbReference type="GO" id="GO:0017000">
    <property type="term" value="P:antibiotic biosynthetic process"/>
    <property type="evidence" value="ECO:0007669"/>
    <property type="project" value="UniProtKB-KW"/>
</dbReference>
<dbReference type="InterPro" id="IPR036388">
    <property type="entry name" value="WH-like_DNA-bd_sf"/>
</dbReference>
<dbReference type="Gene3D" id="3.40.640.10">
    <property type="entry name" value="Type I PLP-dependent aspartate aminotransferase-like (Major domain)"/>
    <property type="match status" value="1"/>
</dbReference>
<evidence type="ECO:0000313" key="9">
    <source>
        <dbReference type="Proteomes" id="UP000198582"/>
    </source>
</evidence>
<keyword evidence="2" id="KW-0663">Pyridoxal phosphate</keyword>
<dbReference type="Proteomes" id="UP000198582">
    <property type="component" value="Unassembled WGS sequence"/>
</dbReference>
<evidence type="ECO:0000256" key="2">
    <source>
        <dbReference type="ARBA" id="ARBA00022898"/>
    </source>
</evidence>
<dbReference type="InterPro" id="IPR000524">
    <property type="entry name" value="Tscrpt_reg_HTH_GntR"/>
</dbReference>
<evidence type="ECO:0000256" key="3">
    <source>
        <dbReference type="ARBA" id="ARBA00023015"/>
    </source>
</evidence>
<organism evidence="8 9">
    <name type="scientific">Amycolatopsis saalfeldensis</name>
    <dbReference type="NCBI Taxonomy" id="394193"/>
    <lineage>
        <taxon>Bacteria</taxon>
        <taxon>Bacillati</taxon>
        <taxon>Actinomycetota</taxon>
        <taxon>Actinomycetes</taxon>
        <taxon>Pseudonocardiales</taxon>
        <taxon>Pseudonocardiaceae</taxon>
        <taxon>Amycolatopsis</taxon>
    </lineage>
</organism>
<keyword evidence="3" id="KW-0805">Transcription regulation</keyword>
<dbReference type="PANTHER" id="PTHR46577">
    <property type="entry name" value="HTH-TYPE TRANSCRIPTIONAL REGULATORY PROTEIN GABR"/>
    <property type="match status" value="1"/>
</dbReference>
<dbReference type="GO" id="GO:0008483">
    <property type="term" value="F:transaminase activity"/>
    <property type="evidence" value="ECO:0007669"/>
    <property type="project" value="UniProtKB-KW"/>
</dbReference>
<keyword evidence="9" id="KW-1185">Reference proteome</keyword>
<dbReference type="SMART" id="SM00345">
    <property type="entry name" value="HTH_GNTR"/>
    <property type="match status" value="1"/>
</dbReference>
<dbReference type="CDD" id="cd00609">
    <property type="entry name" value="AAT_like"/>
    <property type="match status" value="1"/>
</dbReference>
<evidence type="ECO:0000256" key="6">
    <source>
        <dbReference type="ARBA" id="ARBA00023194"/>
    </source>
</evidence>
<feature type="domain" description="HTH gntR-type" evidence="7">
    <location>
        <begin position="1"/>
        <end position="69"/>
    </location>
</feature>
<dbReference type="InterPro" id="IPR004839">
    <property type="entry name" value="Aminotransferase_I/II_large"/>
</dbReference>
<dbReference type="GO" id="GO:0030170">
    <property type="term" value="F:pyridoxal phosphate binding"/>
    <property type="evidence" value="ECO:0007669"/>
    <property type="project" value="InterPro"/>
</dbReference>
<dbReference type="SUPFAM" id="SSF53383">
    <property type="entry name" value="PLP-dependent transferases"/>
    <property type="match status" value="1"/>
</dbReference>
<keyword evidence="8" id="KW-0032">Aminotransferase</keyword>
<dbReference type="Pfam" id="PF00155">
    <property type="entry name" value="Aminotran_1_2"/>
    <property type="match status" value="1"/>
</dbReference>
<proteinExistence type="inferred from homology"/>
<dbReference type="PANTHER" id="PTHR46577:SF1">
    <property type="entry name" value="HTH-TYPE TRANSCRIPTIONAL REGULATORY PROTEIN GABR"/>
    <property type="match status" value="1"/>
</dbReference>
<name>A0A1H8YH84_9PSEU</name>
<dbReference type="AlphaFoldDB" id="A0A1H8YH84"/>